<proteinExistence type="predicted"/>
<evidence type="ECO:0000313" key="1">
    <source>
        <dbReference type="EMBL" id="QII11984.1"/>
    </source>
</evidence>
<sequence>MKPDEYKTKLTSFKRGFRFLGYNFNGTYKGISTKSLNKLKSLS</sequence>
<dbReference type="Proteomes" id="UP000501926">
    <property type="component" value="Chromosome"/>
</dbReference>
<accession>A0A6G7GRK0</accession>
<evidence type="ECO:0000313" key="2">
    <source>
        <dbReference type="Proteomes" id="UP000501926"/>
    </source>
</evidence>
<protein>
    <submittedName>
        <fullName evidence="1">Uncharacterized protein</fullName>
    </submittedName>
</protein>
<reference evidence="1 2" key="1">
    <citation type="submission" date="2020-02" db="EMBL/GenBank/DDBJ databases">
        <title>Newly sequenced genome of strain CSTR1 showed variability in Candidatus Kuenenia stuttgartiensis genomes.</title>
        <authorList>
            <person name="Ding C."/>
            <person name="Adrian L."/>
        </authorList>
    </citation>
    <scope>NUCLEOTIDE SEQUENCE [LARGE SCALE GENOMIC DNA]</scope>
    <source>
        <strain evidence="1 2">CSTR1</strain>
    </source>
</reference>
<dbReference type="EMBL" id="CP049055">
    <property type="protein sequence ID" value="QII11984.1"/>
    <property type="molecule type" value="Genomic_DNA"/>
</dbReference>
<dbReference type="AlphaFoldDB" id="A0A6G7GRK0"/>
<organism evidence="1 2">
    <name type="scientific">Kuenenia stuttgartiensis</name>
    <dbReference type="NCBI Taxonomy" id="174633"/>
    <lineage>
        <taxon>Bacteria</taxon>
        <taxon>Pseudomonadati</taxon>
        <taxon>Planctomycetota</taxon>
        <taxon>Candidatus Brocadiia</taxon>
        <taxon>Candidatus Brocadiales</taxon>
        <taxon>Candidatus Brocadiaceae</taxon>
        <taxon>Candidatus Kuenenia</taxon>
    </lineage>
</organism>
<name>A0A6G7GRK0_KUEST</name>
<gene>
    <name evidence="1" type="ORF">KsCSTR_26050</name>
</gene>